<organism evidence="2 3">
    <name type="scientific">Arthrobacter mangrovi</name>
    <dbReference type="NCBI Taxonomy" id="2966350"/>
    <lineage>
        <taxon>Bacteria</taxon>
        <taxon>Bacillati</taxon>
        <taxon>Actinomycetota</taxon>
        <taxon>Actinomycetes</taxon>
        <taxon>Micrococcales</taxon>
        <taxon>Micrococcaceae</taxon>
        <taxon>Arthrobacter</taxon>
    </lineage>
</organism>
<evidence type="ECO:0000256" key="1">
    <source>
        <dbReference type="SAM" id="MobiDB-lite"/>
    </source>
</evidence>
<feature type="region of interest" description="Disordered" evidence="1">
    <location>
        <begin position="190"/>
        <end position="209"/>
    </location>
</feature>
<dbReference type="Proteomes" id="UP001209654">
    <property type="component" value="Unassembled WGS sequence"/>
</dbReference>
<name>A0ABQ5MP09_9MICC</name>
<proteinExistence type="predicted"/>
<sequence length="219" mass="23891">MDRSACKGCVGRLGLLPNRAVQQRAGDRSPGYLVEGFSDVNVFFERCEGFFDRGKGAAHLLDHRLSKATGRLKDRLGCVKDGIRHVGNRTRDGPCGGTDWFEHGLGDRFDRLDDRGHDGLNRQARRLDGRSGDGLSSLADCLDHAGRGRLGRFCCRFQQRLDGLGGRRFCHLGDGRDRPAGSVRFIVSGLSRGDTQQSESEGCTGDEQGAAQEAVSLLQ</sequence>
<reference evidence="2 3" key="1">
    <citation type="journal article" date="2023" name="Int. J. Syst. Evol. Microbiol.">
        <title>Arthrobacter mangrovi sp. nov., an actinobacterium isolated from the rhizosphere of a mangrove.</title>
        <authorList>
            <person name="Hamada M."/>
            <person name="Saitou S."/>
            <person name="Enomoto N."/>
            <person name="Nanri K."/>
            <person name="Hidaka K."/>
            <person name="Miura T."/>
            <person name="Tamura T."/>
        </authorList>
    </citation>
    <scope>NUCLEOTIDE SEQUENCE [LARGE SCALE GENOMIC DNA]</scope>
    <source>
        <strain evidence="2 3">NBRC 112813</strain>
    </source>
</reference>
<evidence type="ECO:0000313" key="3">
    <source>
        <dbReference type="Proteomes" id="UP001209654"/>
    </source>
</evidence>
<gene>
    <name evidence="2" type="ORF">AHIS1636_01600</name>
</gene>
<keyword evidence="3" id="KW-1185">Reference proteome</keyword>
<dbReference type="EMBL" id="BRVS01000001">
    <property type="protein sequence ID" value="GLB65721.1"/>
    <property type="molecule type" value="Genomic_DNA"/>
</dbReference>
<evidence type="ECO:0000313" key="2">
    <source>
        <dbReference type="EMBL" id="GLB65721.1"/>
    </source>
</evidence>
<dbReference type="RefSeq" id="WP_264793899.1">
    <property type="nucleotide sequence ID" value="NZ_BRVS01000001.1"/>
</dbReference>
<comment type="caution">
    <text evidence="2">The sequence shown here is derived from an EMBL/GenBank/DDBJ whole genome shotgun (WGS) entry which is preliminary data.</text>
</comment>
<protein>
    <submittedName>
        <fullName evidence="2">Uncharacterized protein</fullName>
    </submittedName>
</protein>
<accession>A0ABQ5MP09</accession>